<dbReference type="Proteomes" id="UP000034329">
    <property type="component" value="Unassembled WGS sequence"/>
</dbReference>
<comment type="caution">
    <text evidence="3">The sequence shown here is derived from an EMBL/GenBank/DDBJ whole genome shotgun (WGS) entry which is preliminary data.</text>
</comment>
<keyword evidence="1 3" id="KW-0436">Ligase</keyword>
<comment type="similarity">
    <text evidence="1">Belongs to the class-I aminoacyl-tRNA synthetase family.</text>
</comment>
<keyword evidence="1" id="KW-0648">Protein biosynthesis</keyword>
<dbReference type="GO" id="GO:0004814">
    <property type="term" value="F:arginine-tRNA ligase activity"/>
    <property type="evidence" value="ECO:0007669"/>
    <property type="project" value="InterPro"/>
</dbReference>
<evidence type="ECO:0000313" key="3">
    <source>
        <dbReference type="EMBL" id="KKU10460.1"/>
    </source>
</evidence>
<feature type="domain" description="Arginyl tRNA synthetase N-terminal" evidence="2">
    <location>
        <begin position="4"/>
        <end position="84"/>
    </location>
</feature>
<dbReference type="InterPro" id="IPR005148">
    <property type="entry name" value="Arg-tRNA-synth_N"/>
</dbReference>
<dbReference type="InterPro" id="IPR014729">
    <property type="entry name" value="Rossmann-like_a/b/a_fold"/>
</dbReference>
<keyword evidence="1" id="KW-0547">Nucleotide-binding</keyword>
<dbReference type="GO" id="GO:0005737">
    <property type="term" value="C:cytoplasm"/>
    <property type="evidence" value="ECO:0007669"/>
    <property type="project" value="InterPro"/>
</dbReference>
<dbReference type="SUPFAM" id="SSF52374">
    <property type="entry name" value="Nucleotidylyl transferase"/>
    <property type="match status" value="1"/>
</dbReference>
<dbReference type="SUPFAM" id="SSF55190">
    <property type="entry name" value="Arginyl-tRNA synthetase (ArgRS), N-terminal 'additional' domain"/>
    <property type="match status" value="1"/>
</dbReference>
<dbReference type="GO" id="GO:0005524">
    <property type="term" value="F:ATP binding"/>
    <property type="evidence" value="ECO:0007669"/>
    <property type="project" value="UniProtKB-KW"/>
</dbReference>
<dbReference type="EMBL" id="LCLA01000011">
    <property type="protein sequence ID" value="KKU10460.1"/>
    <property type="molecule type" value="Genomic_DNA"/>
</dbReference>
<dbReference type="PANTHER" id="PTHR11956">
    <property type="entry name" value="ARGINYL-TRNA SYNTHETASE"/>
    <property type="match status" value="1"/>
</dbReference>
<proteinExistence type="inferred from homology"/>
<dbReference type="Pfam" id="PF03485">
    <property type="entry name" value="Arg_tRNA_synt_N"/>
    <property type="match status" value="1"/>
</dbReference>
<dbReference type="InterPro" id="IPR035684">
    <property type="entry name" value="ArgRS_core"/>
</dbReference>
<organism evidence="3 4">
    <name type="scientific">Candidatus Woesebacteria bacterium GW2011_GWB1_45_5</name>
    <dbReference type="NCBI Taxonomy" id="1618581"/>
    <lineage>
        <taxon>Bacteria</taxon>
        <taxon>Candidatus Woeseibacteriota</taxon>
    </lineage>
</organism>
<evidence type="ECO:0000256" key="1">
    <source>
        <dbReference type="RuleBase" id="RU363038"/>
    </source>
</evidence>
<sequence length="347" mass="39258">MIKDQIIEAIEKASGAKKVGLEFPENDGFGDYSTNIAMVLAKEEDKNPRKLAEEIKAKFESLPELMEIISRIEIAGPGFINFWLKKEVLVENLTDIEEKGESYGKSDVQKGKKLMFEFAHPNTHKAFHIGHLRNITTGESLARLAEFTGAGVIRVNYQGDVGLHIAKAVWGIKKLGFNDPGEIRSRAEFLGKAYATGAAAYEEDEAVKSEINDLNKKIYSKEDEEINKLYEETRKWSLDYFARIYERVYTKFDRLYFESECAENGKQIALTALKKGILVKSEGATIFPGTKFGLHDRVFITGQETPTYEAKEVELARLQFEEYDPDTVLHIVGPEQSGYFQVIFKAL</sequence>
<protein>
    <submittedName>
        <fullName evidence="3">Arginine-tRNA ligase</fullName>
    </submittedName>
</protein>
<keyword evidence="1" id="KW-0067">ATP-binding</keyword>
<dbReference type="SMART" id="SM01016">
    <property type="entry name" value="Arg_tRNA_synt_N"/>
    <property type="match status" value="1"/>
</dbReference>
<dbReference type="PANTHER" id="PTHR11956:SF5">
    <property type="entry name" value="ARGININE--TRNA LIGASE, CYTOPLASMIC"/>
    <property type="match status" value="1"/>
</dbReference>
<dbReference type="InterPro" id="IPR001278">
    <property type="entry name" value="Arg-tRNA-ligase"/>
</dbReference>
<reference evidence="3 4" key="1">
    <citation type="journal article" date="2015" name="Nature">
        <title>rRNA introns, odd ribosomes, and small enigmatic genomes across a large radiation of phyla.</title>
        <authorList>
            <person name="Brown C.T."/>
            <person name="Hug L.A."/>
            <person name="Thomas B.C."/>
            <person name="Sharon I."/>
            <person name="Castelle C.J."/>
            <person name="Singh A."/>
            <person name="Wilkins M.J."/>
            <person name="Williams K.H."/>
            <person name="Banfield J.F."/>
        </authorList>
    </citation>
    <scope>NUCLEOTIDE SEQUENCE [LARGE SCALE GENOMIC DNA]</scope>
</reference>
<keyword evidence="1" id="KW-0030">Aminoacyl-tRNA synthetase</keyword>
<name>A0A0G1QP90_9BACT</name>
<feature type="non-terminal residue" evidence="3">
    <location>
        <position position="347"/>
    </location>
</feature>
<dbReference type="GO" id="GO:0006420">
    <property type="term" value="P:arginyl-tRNA aminoacylation"/>
    <property type="evidence" value="ECO:0007669"/>
    <property type="project" value="InterPro"/>
</dbReference>
<dbReference type="Gene3D" id="3.30.1360.70">
    <property type="entry name" value="Arginyl tRNA synthetase N-terminal domain"/>
    <property type="match status" value="1"/>
</dbReference>
<gene>
    <name evidence="3" type="ORF">UX13_C0011G0001</name>
</gene>
<dbReference type="PRINTS" id="PR01038">
    <property type="entry name" value="TRNASYNTHARG"/>
</dbReference>
<accession>A0A0G1QP90</accession>
<dbReference type="Pfam" id="PF00750">
    <property type="entry name" value="tRNA-synt_1d"/>
    <property type="match status" value="1"/>
</dbReference>
<evidence type="ECO:0000313" key="4">
    <source>
        <dbReference type="Proteomes" id="UP000034329"/>
    </source>
</evidence>
<dbReference type="AlphaFoldDB" id="A0A0G1QP90"/>
<evidence type="ECO:0000259" key="2">
    <source>
        <dbReference type="SMART" id="SM01016"/>
    </source>
</evidence>
<dbReference type="InterPro" id="IPR036695">
    <property type="entry name" value="Arg-tRNA-synth_N_sf"/>
</dbReference>
<dbReference type="Gene3D" id="3.40.50.620">
    <property type="entry name" value="HUPs"/>
    <property type="match status" value="1"/>
</dbReference>